<dbReference type="OrthoDB" id="9804460at2"/>
<name>A0A0K6HZ41_9HYPH</name>
<dbReference type="InterPro" id="IPR027417">
    <property type="entry name" value="P-loop_NTPase"/>
</dbReference>
<dbReference type="PANTHER" id="PTHR13696">
    <property type="entry name" value="P-LOOP CONTAINING NUCLEOSIDE TRIPHOSPHATE HYDROLASE"/>
    <property type="match status" value="1"/>
</dbReference>
<dbReference type="SUPFAM" id="SSF52540">
    <property type="entry name" value="P-loop containing nucleoside triphosphate hydrolases"/>
    <property type="match status" value="1"/>
</dbReference>
<keyword evidence="3" id="KW-1185">Reference proteome</keyword>
<dbReference type="NCBIfam" id="NF041546">
    <property type="entry name" value="ParA_partition"/>
    <property type="match status" value="1"/>
</dbReference>
<dbReference type="Gene3D" id="3.40.50.300">
    <property type="entry name" value="P-loop containing nucleotide triphosphate hydrolases"/>
    <property type="match status" value="1"/>
</dbReference>
<protein>
    <submittedName>
        <fullName evidence="2">Cellulose biosynthesis protein BcsQ</fullName>
    </submittedName>
</protein>
<reference evidence="3" key="1">
    <citation type="submission" date="2015-08" db="EMBL/GenBank/DDBJ databases">
        <authorList>
            <person name="Varghese N."/>
        </authorList>
    </citation>
    <scope>NUCLEOTIDE SEQUENCE [LARGE SCALE GENOMIC DNA]</scope>
    <source>
        <strain evidence="3">DSM 23407</strain>
    </source>
</reference>
<accession>A0A0K6HZ41</accession>
<dbReference type="CDD" id="cd02042">
    <property type="entry name" value="ParAB_family"/>
    <property type="match status" value="1"/>
</dbReference>
<dbReference type="RefSeq" id="WP_055455551.1">
    <property type="nucleotide sequence ID" value="NZ_CYHE01000005.1"/>
</dbReference>
<dbReference type="PANTHER" id="PTHR13696:SF96">
    <property type="entry name" value="COBQ_COBB_MIND_PARA NUCLEOTIDE BINDING DOMAIN-CONTAINING PROTEIN"/>
    <property type="match status" value="1"/>
</dbReference>
<dbReference type="Pfam" id="PF01656">
    <property type="entry name" value="CbiA"/>
    <property type="match status" value="1"/>
</dbReference>
<evidence type="ECO:0000313" key="3">
    <source>
        <dbReference type="Proteomes" id="UP000183900"/>
    </source>
</evidence>
<dbReference type="PIRSF" id="PIRSF009320">
    <property type="entry name" value="Nuc_binding_HP_1000"/>
    <property type="match status" value="1"/>
</dbReference>
<dbReference type="Proteomes" id="UP000183900">
    <property type="component" value="Unassembled WGS sequence"/>
</dbReference>
<organism evidence="2 3">
    <name type="scientific">Pannonibacter indicus</name>
    <dbReference type="NCBI Taxonomy" id="466044"/>
    <lineage>
        <taxon>Bacteria</taxon>
        <taxon>Pseudomonadati</taxon>
        <taxon>Pseudomonadota</taxon>
        <taxon>Alphaproteobacteria</taxon>
        <taxon>Hyphomicrobiales</taxon>
        <taxon>Stappiaceae</taxon>
        <taxon>Pannonibacter</taxon>
    </lineage>
</organism>
<sequence>MTGHILTVAQQKGGSGKTTLTAHVASGFLNGIVTGLPKGLRVAILDVDPQGSLGTWYEARERKLGEETTGITLRTASGWGARREAKALARDHDFVIIDTPPKTDVDARPAIDAAELVLVPVQPTPVDLWATGQTFQMAKREDTPAFLILNRVPPRAALTVDVEEAIRAQGLERLAPMLGNRTGFAASMGEGLTVFETDPRGKAAAEAASLMQAIAALLGPKAD</sequence>
<evidence type="ECO:0000313" key="2">
    <source>
        <dbReference type="EMBL" id="CUA96073.1"/>
    </source>
</evidence>
<proteinExistence type="predicted"/>
<dbReference type="InterPro" id="IPR050678">
    <property type="entry name" value="DNA_Partitioning_ATPase"/>
</dbReference>
<feature type="domain" description="CobQ/CobB/MinD/ParA nucleotide binding" evidence="1">
    <location>
        <begin position="6"/>
        <end position="193"/>
    </location>
</feature>
<dbReference type="EMBL" id="CYHE01000005">
    <property type="protein sequence ID" value="CUA96073.1"/>
    <property type="molecule type" value="Genomic_DNA"/>
</dbReference>
<dbReference type="InterPro" id="IPR048089">
    <property type="entry name" value="McdA"/>
</dbReference>
<gene>
    <name evidence="2" type="ORF">Ga0061067_10518</name>
</gene>
<dbReference type="AlphaFoldDB" id="A0A0K6HZ41"/>
<evidence type="ECO:0000259" key="1">
    <source>
        <dbReference type="Pfam" id="PF01656"/>
    </source>
</evidence>
<dbReference type="InterPro" id="IPR002586">
    <property type="entry name" value="CobQ/CobB/MinD/ParA_Nub-bd_dom"/>
</dbReference>